<reference evidence="1 2" key="1">
    <citation type="submission" date="2022-06" db="EMBL/GenBank/DDBJ databases">
        <title>Genomic Encyclopedia of Archaeal and Bacterial Type Strains, Phase II (KMG-II): from individual species to whole genera.</title>
        <authorList>
            <person name="Goeker M."/>
        </authorList>
    </citation>
    <scope>NUCLEOTIDE SEQUENCE [LARGE SCALE GENOMIC DNA]</scope>
    <source>
        <strain evidence="1 2">DSM 44693</strain>
    </source>
</reference>
<dbReference type="Proteomes" id="UP001206895">
    <property type="component" value="Unassembled WGS sequence"/>
</dbReference>
<evidence type="ECO:0000313" key="2">
    <source>
        <dbReference type="Proteomes" id="UP001206895"/>
    </source>
</evidence>
<keyword evidence="2" id="KW-1185">Reference proteome</keyword>
<evidence type="ECO:0008006" key="3">
    <source>
        <dbReference type="Google" id="ProtNLM"/>
    </source>
</evidence>
<dbReference type="InterPro" id="IPR023213">
    <property type="entry name" value="CAT-like_dom_sf"/>
</dbReference>
<protein>
    <recommendedName>
        <fullName evidence="3">Condensation domain-containing protein</fullName>
    </recommendedName>
</protein>
<proteinExistence type="predicted"/>
<accession>A0ABT1HBE4</accession>
<name>A0ABT1HBE4_9NOCA</name>
<dbReference type="EMBL" id="JAMTCJ010000001">
    <property type="protein sequence ID" value="MCP2174285.1"/>
    <property type="molecule type" value="Genomic_DNA"/>
</dbReference>
<dbReference type="Gene3D" id="3.30.559.10">
    <property type="entry name" value="Chloramphenicol acetyltransferase-like domain"/>
    <property type="match status" value="1"/>
</dbReference>
<comment type="caution">
    <text evidence="1">The sequence shown here is derived from an EMBL/GenBank/DDBJ whole genome shotgun (WGS) entry which is preliminary data.</text>
</comment>
<sequence>MIAGTLQGWDPAAGELVEWRLRDGDAVAASAPTHPVGPSFLQRDHLVAATAKRATGAPHRAVVMMVTDIDEPLDRAAMRAAITGFVRAHDEVRSFFEVSDDAIVRRVADPDSIEFDTVGTGPSGDHATLIDRLHTRIDSEAVHDRLPGVVFGAVDAGDSFGFYVVSDHSHTDGTASIGALGELFERYRAHRNGTAAHLLAAGSHLDYIADEYARAAQVSPDDPRVETWRSILADHGRTVPRSKLDLGLTGPGTLDAIAIDRPLASADATAACERRARALGGSLLGLLFAALARAEYEITGDPAYFTSTVLSTRDPELPGTQGWLCTFAPVAFRADAGDDFDDLVLIASDAVRRTRDLKAVPVHAVLGLLAAQGEFVPDDGSPQMVSYLDFRRLADETSPEIAGGQVIPGVGRTRNANLWINRNSDGLRLLSHLPDTAAARASVTELHDRVGAVLAEHASRADLVPTTVGDR</sequence>
<dbReference type="Gene3D" id="3.30.559.30">
    <property type="entry name" value="Nonribosomal peptide synthetase, condensation domain"/>
    <property type="match status" value="1"/>
</dbReference>
<evidence type="ECO:0000313" key="1">
    <source>
        <dbReference type="EMBL" id="MCP2174285.1"/>
    </source>
</evidence>
<organism evidence="1 2">
    <name type="scientific">Williamsia maris</name>
    <dbReference type="NCBI Taxonomy" id="72806"/>
    <lineage>
        <taxon>Bacteria</taxon>
        <taxon>Bacillati</taxon>
        <taxon>Actinomycetota</taxon>
        <taxon>Actinomycetes</taxon>
        <taxon>Mycobacteriales</taxon>
        <taxon>Nocardiaceae</taxon>
        <taxon>Williamsia</taxon>
    </lineage>
</organism>
<dbReference type="SUPFAM" id="SSF52777">
    <property type="entry name" value="CoA-dependent acyltransferases"/>
    <property type="match status" value="2"/>
</dbReference>
<dbReference type="RefSeq" id="WP_253659363.1">
    <property type="nucleotide sequence ID" value="NZ_BAAAJQ010000001.1"/>
</dbReference>
<gene>
    <name evidence="1" type="ORF">LX13_000092</name>
</gene>